<dbReference type="PANTHER" id="PTHR11748">
    <property type="entry name" value="D-LACTATE DEHYDROGENASE"/>
    <property type="match status" value="1"/>
</dbReference>
<feature type="domain" description="FAD-binding PCMH-type" evidence="8">
    <location>
        <begin position="42"/>
        <end position="281"/>
    </location>
</feature>
<dbReference type="AlphaFoldDB" id="A0A285X4P1"/>
<dbReference type="PANTHER" id="PTHR11748:SF119">
    <property type="entry name" value="D-2-HYDROXYGLUTARATE DEHYDROGENASE"/>
    <property type="match status" value="1"/>
</dbReference>
<dbReference type="SUPFAM" id="SSF56176">
    <property type="entry name" value="FAD-binding/transporter-associated domain-like"/>
    <property type="match status" value="1"/>
</dbReference>
<proteinExistence type="predicted"/>
<dbReference type="InterPro" id="IPR006094">
    <property type="entry name" value="Oxid_FAD_bind_N"/>
</dbReference>
<dbReference type="Pfam" id="PF02913">
    <property type="entry name" value="FAD-oxidase_C"/>
    <property type="match status" value="1"/>
</dbReference>
<dbReference type="Proteomes" id="UP000219193">
    <property type="component" value="Unassembled WGS sequence"/>
</dbReference>
<keyword evidence="7" id="KW-0411">Iron-sulfur</keyword>
<dbReference type="EMBL" id="OCMF01000002">
    <property type="protein sequence ID" value="SOC80282.1"/>
    <property type="molecule type" value="Genomic_DNA"/>
</dbReference>
<evidence type="ECO:0000256" key="1">
    <source>
        <dbReference type="ARBA" id="ARBA00001974"/>
    </source>
</evidence>
<evidence type="ECO:0000313" key="9">
    <source>
        <dbReference type="EMBL" id="SOC80282.1"/>
    </source>
</evidence>
<dbReference type="GO" id="GO:1903457">
    <property type="term" value="P:lactate catabolic process"/>
    <property type="evidence" value="ECO:0007669"/>
    <property type="project" value="TreeGrafter"/>
</dbReference>
<dbReference type="GO" id="GO:0051536">
    <property type="term" value="F:iron-sulfur cluster binding"/>
    <property type="evidence" value="ECO:0007669"/>
    <property type="project" value="UniProtKB-KW"/>
</dbReference>
<dbReference type="InterPro" id="IPR016166">
    <property type="entry name" value="FAD-bd_PCMH"/>
</dbReference>
<gene>
    <name evidence="9" type="ORF">SAMN06296241_1828</name>
</gene>
<evidence type="ECO:0000256" key="3">
    <source>
        <dbReference type="ARBA" id="ARBA00022723"/>
    </source>
</evidence>
<organism evidence="9 10">
    <name type="scientific">Salinimicrobium sediminis</name>
    <dbReference type="NCBI Taxonomy" id="1343891"/>
    <lineage>
        <taxon>Bacteria</taxon>
        <taxon>Pseudomonadati</taxon>
        <taxon>Bacteroidota</taxon>
        <taxon>Flavobacteriia</taxon>
        <taxon>Flavobacteriales</taxon>
        <taxon>Flavobacteriaceae</taxon>
        <taxon>Salinimicrobium</taxon>
    </lineage>
</organism>
<evidence type="ECO:0000256" key="2">
    <source>
        <dbReference type="ARBA" id="ARBA00022630"/>
    </source>
</evidence>
<keyword evidence="2" id="KW-0285">Flavoprotein</keyword>
<dbReference type="GO" id="GO:0004458">
    <property type="term" value="F:D-lactate dehydrogenase (cytochrome) activity"/>
    <property type="evidence" value="ECO:0007669"/>
    <property type="project" value="TreeGrafter"/>
</dbReference>
<protein>
    <submittedName>
        <fullName evidence="9">FAD/FMN-containing dehydrogenase</fullName>
    </submittedName>
</protein>
<dbReference type="InterPro" id="IPR004113">
    <property type="entry name" value="FAD-bd_oxidored_4_C"/>
</dbReference>
<keyword evidence="5" id="KW-0560">Oxidoreductase</keyword>
<dbReference type="GO" id="GO:0008720">
    <property type="term" value="F:D-lactate dehydrogenase (NAD+) activity"/>
    <property type="evidence" value="ECO:0007669"/>
    <property type="project" value="TreeGrafter"/>
</dbReference>
<evidence type="ECO:0000313" key="10">
    <source>
        <dbReference type="Proteomes" id="UP000219193"/>
    </source>
</evidence>
<dbReference type="SUPFAM" id="SSF46548">
    <property type="entry name" value="alpha-helical ferredoxin"/>
    <property type="match status" value="1"/>
</dbReference>
<dbReference type="Pfam" id="PF13534">
    <property type="entry name" value="Fer4_17"/>
    <property type="match status" value="1"/>
</dbReference>
<dbReference type="InterPro" id="IPR016169">
    <property type="entry name" value="FAD-bd_PCMH_sub2"/>
</dbReference>
<keyword evidence="3" id="KW-0479">Metal-binding</keyword>
<dbReference type="InterPro" id="IPR016164">
    <property type="entry name" value="FAD-linked_Oxase-like_C"/>
</dbReference>
<evidence type="ECO:0000256" key="5">
    <source>
        <dbReference type="ARBA" id="ARBA00023002"/>
    </source>
</evidence>
<dbReference type="PROSITE" id="PS00198">
    <property type="entry name" value="4FE4S_FER_1"/>
    <property type="match status" value="1"/>
</dbReference>
<evidence type="ECO:0000256" key="7">
    <source>
        <dbReference type="ARBA" id="ARBA00023014"/>
    </source>
</evidence>
<evidence type="ECO:0000259" key="8">
    <source>
        <dbReference type="PROSITE" id="PS51387"/>
    </source>
</evidence>
<accession>A0A285X4P1</accession>
<dbReference type="GO" id="GO:0046872">
    <property type="term" value="F:metal ion binding"/>
    <property type="evidence" value="ECO:0007669"/>
    <property type="project" value="UniProtKB-KW"/>
</dbReference>
<dbReference type="InterPro" id="IPR017900">
    <property type="entry name" value="4Fe4S_Fe_S_CS"/>
</dbReference>
<dbReference type="Pfam" id="PF01565">
    <property type="entry name" value="FAD_binding_4"/>
    <property type="match status" value="1"/>
</dbReference>
<evidence type="ECO:0000256" key="4">
    <source>
        <dbReference type="ARBA" id="ARBA00022827"/>
    </source>
</evidence>
<sequence>MVEVDYDLIMIENLKELANKLEGELFYDSLWRSIYATDASVYRNLPLAVAYPKTSGDIQELIRFASLNNTSLIPRTAGTSLAGQCVGEGIVVDVSKNFTAILDFDTAAKTIKVQPGVIRDDLNRYLKPHGLFFGPNTSTSNRCMIGGMVGNNSSGTTSIKYGVTSDRVLEMKVLLSDGSEAVFSEITSEEFRSKMQQDSLEGEIYRKLYEELKPEAIQQQIKEGFPKPEIHRRNTGYAVDELLAAEIFGGAKEKINICRLLCGSEGTLAFTTEVTLQLDVLPPENAVMIAAHFESVEKCLQAVVPAMQHSLFTCEMMDKVILDCTKSNRKYRENRFFIEGDPAAILMLEIRAHDEEELTNRTAELLKTLTESELAYALPVLRNETIELALELRKAGLGLLGNIVGDRKAVACIEDTAVAVEDLAVYISEFSALMKDYGQDAVYYAHAGAGELHLRPILNLKKEEDVVLFRKITMAVANLVKKYGGSMSGEHGDGRVRAEFIEFMIGAENYNLLKRVKNIFDPQHIFNPGKIIDAPPMDTSLRYVPGRKEPEIETLMDFSDSLGILRGAENCNGSGDCRKPAEAGGTMCPSYRATHNEKDTTRARANALREFLTRSDKPNHFDHEELKEVLDLCISCKGCKSECPSNVDMAAYKAEFQYQYMKANGSSLRSKAFAFNARLNEKTSRFSPFTNLMFSNKITSGAIKRSMGIAPQRSMPKLSKQTLSSFYKRNDVEVRQPIKTVYLFNDEFTNYMESELGVAALKLLRGLNYAVKIVEHPESGRGFLSKGFLEEAREVANKNISIFKDLVSEESPLLGIEPSAILSFRDEYLRLADDKVSAEKLSENALLLEEFFKKEVLAGNITADSFTSEKMRIKLHGHCHQKALSGVENTFVMLNLPENFEVTVIPSGCCGMAGSFGYEKEHYEVSMQIGEQTLFPAVRKASEETVIAAPGTSCRHQIYDGTGRKALHPIEIMANALK</sequence>
<dbReference type="InterPro" id="IPR016171">
    <property type="entry name" value="Vanillyl_alc_oxidase_C-sub2"/>
</dbReference>
<dbReference type="Gene3D" id="3.30.465.10">
    <property type="match status" value="1"/>
</dbReference>
<name>A0A285X4P1_9FLAO</name>
<dbReference type="Gene3D" id="3.30.70.2740">
    <property type="match status" value="1"/>
</dbReference>
<keyword evidence="6" id="KW-0408">Iron</keyword>
<keyword evidence="10" id="KW-1185">Reference proteome</keyword>
<dbReference type="GO" id="GO:0071949">
    <property type="term" value="F:FAD binding"/>
    <property type="evidence" value="ECO:0007669"/>
    <property type="project" value="InterPro"/>
</dbReference>
<evidence type="ECO:0000256" key="6">
    <source>
        <dbReference type="ARBA" id="ARBA00023004"/>
    </source>
</evidence>
<dbReference type="SUPFAM" id="SSF55103">
    <property type="entry name" value="FAD-linked oxidases, C-terminal domain"/>
    <property type="match status" value="1"/>
</dbReference>
<dbReference type="InterPro" id="IPR036318">
    <property type="entry name" value="FAD-bd_PCMH-like_sf"/>
</dbReference>
<keyword evidence="4" id="KW-0274">FAD</keyword>
<dbReference type="PROSITE" id="PS51387">
    <property type="entry name" value="FAD_PCMH"/>
    <property type="match status" value="1"/>
</dbReference>
<comment type="cofactor">
    <cofactor evidence="1">
        <name>FAD</name>
        <dbReference type="ChEBI" id="CHEBI:57692"/>
    </cofactor>
</comment>
<dbReference type="Gene3D" id="1.10.45.10">
    <property type="entry name" value="Vanillyl-alcohol Oxidase, Chain A, domain 4"/>
    <property type="match status" value="1"/>
</dbReference>
<reference evidence="10" key="1">
    <citation type="submission" date="2017-09" db="EMBL/GenBank/DDBJ databases">
        <authorList>
            <person name="Varghese N."/>
            <person name="Submissions S."/>
        </authorList>
    </citation>
    <scope>NUCLEOTIDE SEQUENCE [LARGE SCALE GENOMIC DNA]</scope>
    <source>
        <strain evidence="10">CGMCC 1.12641</strain>
    </source>
</reference>